<keyword evidence="3" id="KW-1185">Reference proteome</keyword>
<sequence length="80" mass="8683">MGNTNAAQQPHQSPPVERKIQSTKTSPLSKGRSFIKFGKRKQFVVDHDDLTVEVGTSTSIQERNTSNLSATAVEVDAGKV</sequence>
<reference evidence="2 3" key="1">
    <citation type="journal article" date="2017" name="G3 (Bethesda)">
        <title>The Physical Genome Mapping of Anopheles albimanus Corrected Scaffold Misassemblies and Identified Interarm Rearrangements in Genus Anopheles.</title>
        <authorList>
            <person name="Artemov G.N."/>
            <person name="Peery A.N."/>
            <person name="Jiang X."/>
            <person name="Tu Z."/>
            <person name="Stegniy V.N."/>
            <person name="Sharakhova M.V."/>
            <person name="Sharakhov I.V."/>
        </authorList>
    </citation>
    <scope>NUCLEOTIDE SEQUENCE [LARGE SCALE GENOMIC DNA]</scope>
    <source>
        <strain evidence="2 3">ALBI9_A</strain>
    </source>
</reference>
<protein>
    <submittedName>
        <fullName evidence="2">Uncharacterized protein</fullName>
    </submittedName>
</protein>
<organism evidence="2 3">
    <name type="scientific">Anopheles albimanus</name>
    <name type="common">New world malaria mosquito</name>
    <dbReference type="NCBI Taxonomy" id="7167"/>
    <lineage>
        <taxon>Eukaryota</taxon>
        <taxon>Metazoa</taxon>
        <taxon>Ecdysozoa</taxon>
        <taxon>Arthropoda</taxon>
        <taxon>Hexapoda</taxon>
        <taxon>Insecta</taxon>
        <taxon>Pterygota</taxon>
        <taxon>Neoptera</taxon>
        <taxon>Endopterygota</taxon>
        <taxon>Diptera</taxon>
        <taxon>Nematocera</taxon>
        <taxon>Culicoidea</taxon>
        <taxon>Culicidae</taxon>
        <taxon>Anophelinae</taxon>
        <taxon>Anopheles</taxon>
    </lineage>
</organism>
<evidence type="ECO:0000256" key="1">
    <source>
        <dbReference type="SAM" id="MobiDB-lite"/>
    </source>
</evidence>
<proteinExistence type="predicted"/>
<dbReference type="VEuPathDB" id="VectorBase:AALB008774"/>
<accession>A0A182FQF2</accession>
<reference evidence="2" key="2">
    <citation type="submission" date="2022-08" db="UniProtKB">
        <authorList>
            <consortium name="EnsemblMetazoa"/>
        </authorList>
    </citation>
    <scope>IDENTIFICATION</scope>
    <source>
        <strain evidence="2">STECLA/ALBI9_A</strain>
    </source>
</reference>
<feature type="compositionally biased region" description="Polar residues" evidence="1">
    <location>
        <begin position="1"/>
        <end position="11"/>
    </location>
</feature>
<dbReference type="AlphaFoldDB" id="A0A182FQF2"/>
<dbReference type="EnsemblMetazoa" id="AALB008774-RA">
    <property type="protein sequence ID" value="AALB008774-PA"/>
    <property type="gene ID" value="AALB008774"/>
</dbReference>
<evidence type="ECO:0000313" key="2">
    <source>
        <dbReference type="EnsemblMetazoa" id="AALB008774-PA"/>
    </source>
</evidence>
<feature type="region of interest" description="Disordered" evidence="1">
    <location>
        <begin position="1"/>
        <end position="32"/>
    </location>
</feature>
<dbReference type="Proteomes" id="UP000069272">
    <property type="component" value="Chromosome 2R"/>
</dbReference>
<evidence type="ECO:0000313" key="3">
    <source>
        <dbReference type="Proteomes" id="UP000069272"/>
    </source>
</evidence>
<name>A0A182FQF2_ANOAL</name>